<dbReference type="Pfam" id="PF02518">
    <property type="entry name" value="HATPase_c"/>
    <property type="match status" value="1"/>
</dbReference>
<feature type="domain" description="HPt" evidence="19">
    <location>
        <begin position="701"/>
        <end position="795"/>
    </location>
</feature>
<keyword evidence="6 14" id="KW-0597">Phosphoprotein</keyword>
<dbReference type="SUPFAM" id="SSF47384">
    <property type="entry name" value="Homodimeric domain of signal transducing histidine kinase"/>
    <property type="match status" value="1"/>
</dbReference>
<evidence type="ECO:0000313" key="20">
    <source>
        <dbReference type="EMBL" id="QGY44561.1"/>
    </source>
</evidence>
<evidence type="ECO:0000256" key="5">
    <source>
        <dbReference type="ARBA" id="ARBA00022519"/>
    </source>
</evidence>
<comment type="catalytic activity">
    <reaction evidence="1">
        <text>ATP + protein L-histidine = ADP + protein N-phospho-L-histidine.</text>
        <dbReference type="EC" id="2.7.13.3"/>
    </reaction>
</comment>
<dbReference type="InterPro" id="IPR036890">
    <property type="entry name" value="HATPase_C_sf"/>
</dbReference>
<dbReference type="InterPro" id="IPR004358">
    <property type="entry name" value="Sig_transdc_His_kin-like_C"/>
</dbReference>
<dbReference type="KEGG" id="mcos:GM418_13080"/>
<organism evidence="20 21">
    <name type="scientific">Maribellus comscasis</name>
    <dbReference type="NCBI Taxonomy" id="2681766"/>
    <lineage>
        <taxon>Bacteria</taxon>
        <taxon>Pseudomonadati</taxon>
        <taxon>Bacteroidota</taxon>
        <taxon>Bacteroidia</taxon>
        <taxon>Marinilabiliales</taxon>
        <taxon>Prolixibacteraceae</taxon>
        <taxon>Maribellus</taxon>
    </lineage>
</organism>
<dbReference type="SMART" id="SM00448">
    <property type="entry name" value="REC"/>
    <property type="match status" value="1"/>
</dbReference>
<accession>A0A6I6JQ29</accession>
<dbReference type="PROSITE" id="PS50110">
    <property type="entry name" value="RESPONSE_REGULATORY"/>
    <property type="match status" value="1"/>
</dbReference>
<evidence type="ECO:0000256" key="1">
    <source>
        <dbReference type="ARBA" id="ARBA00000085"/>
    </source>
</evidence>
<dbReference type="EC" id="2.7.13.3" evidence="3"/>
<dbReference type="RefSeq" id="WP_158866971.1">
    <property type="nucleotide sequence ID" value="NZ_CP046401.1"/>
</dbReference>
<keyword evidence="5" id="KW-0997">Cell inner membrane</keyword>
<dbReference type="Proteomes" id="UP000428260">
    <property type="component" value="Chromosome"/>
</dbReference>
<dbReference type="SUPFAM" id="SSF47226">
    <property type="entry name" value="Histidine-containing phosphotransfer domain, HPT domain"/>
    <property type="match status" value="1"/>
</dbReference>
<keyword evidence="9" id="KW-0418">Kinase</keyword>
<feature type="coiled-coil region" evidence="15">
    <location>
        <begin position="281"/>
        <end position="315"/>
    </location>
</feature>
<feature type="domain" description="Histidine kinase" evidence="17">
    <location>
        <begin position="315"/>
        <end position="536"/>
    </location>
</feature>
<keyword evidence="11 16" id="KW-1133">Transmembrane helix</keyword>
<evidence type="ECO:0000259" key="19">
    <source>
        <dbReference type="PROSITE" id="PS50894"/>
    </source>
</evidence>
<dbReference type="SMART" id="SM00388">
    <property type="entry name" value="HisKA"/>
    <property type="match status" value="1"/>
</dbReference>
<feature type="domain" description="Response regulatory" evidence="18">
    <location>
        <begin position="560"/>
        <end position="674"/>
    </location>
</feature>
<feature type="coiled-coil region" evidence="15">
    <location>
        <begin position="188"/>
        <end position="218"/>
    </location>
</feature>
<feature type="transmembrane region" description="Helical" evidence="16">
    <location>
        <begin position="263"/>
        <end position="285"/>
    </location>
</feature>
<proteinExistence type="predicted"/>
<evidence type="ECO:0000256" key="8">
    <source>
        <dbReference type="ARBA" id="ARBA00022692"/>
    </source>
</evidence>
<dbReference type="PANTHER" id="PTHR43047:SF64">
    <property type="entry name" value="HISTIDINE KINASE CONTAINING CHEY-HOMOLOGOUS RECEIVER DOMAIN AND PAS DOMAIN-RELATED"/>
    <property type="match status" value="1"/>
</dbReference>
<evidence type="ECO:0000256" key="3">
    <source>
        <dbReference type="ARBA" id="ARBA00012438"/>
    </source>
</evidence>
<dbReference type="PROSITE" id="PS50894">
    <property type="entry name" value="HPT"/>
    <property type="match status" value="1"/>
</dbReference>
<evidence type="ECO:0000256" key="7">
    <source>
        <dbReference type="ARBA" id="ARBA00022679"/>
    </source>
</evidence>
<dbReference type="Pfam" id="PF05227">
    <property type="entry name" value="CHASE3"/>
    <property type="match status" value="1"/>
</dbReference>
<dbReference type="SMART" id="SM00387">
    <property type="entry name" value="HATPase_c"/>
    <property type="match status" value="1"/>
</dbReference>
<evidence type="ECO:0000256" key="13">
    <source>
        <dbReference type="PROSITE-ProRule" id="PRU00110"/>
    </source>
</evidence>
<protein>
    <recommendedName>
        <fullName evidence="3">histidine kinase</fullName>
        <ecNumber evidence="3">2.7.13.3</ecNumber>
    </recommendedName>
</protein>
<dbReference type="InterPro" id="IPR001789">
    <property type="entry name" value="Sig_transdc_resp-reg_receiver"/>
</dbReference>
<dbReference type="Gene3D" id="3.30.565.10">
    <property type="entry name" value="Histidine kinase-like ATPase, C-terminal domain"/>
    <property type="match status" value="1"/>
</dbReference>
<evidence type="ECO:0000256" key="11">
    <source>
        <dbReference type="ARBA" id="ARBA00022989"/>
    </source>
</evidence>
<dbReference type="InterPro" id="IPR036097">
    <property type="entry name" value="HisK_dim/P_sf"/>
</dbReference>
<dbReference type="CDD" id="cd17546">
    <property type="entry name" value="REC_hyHK_CKI1_RcsC-like"/>
    <property type="match status" value="1"/>
</dbReference>
<dbReference type="InterPro" id="IPR011006">
    <property type="entry name" value="CheY-like_superfamily"/>
</dbReference>
<evidence type="ECO:0000256" key="10">
    <source>
        <dbReference type="ARBA" id="ARBA00022840"/>
    </source>
</evidence>
<evidence type="ECO:0000256" key="2">
    <source>
        <dbReference type="ARBA" id="ARBA00004429"/>
    </source>
</evidence>
<dbReference type="GO" id="GO:0005886">
    <property type="term" value="C:plasma membrane"/>
    <property type="evidence" value="ECO:0007669"/>
    <property type="project" value="UniProtKB-SubCell"/>
</dbReference>
<feature type="modified residue" description="4-aspartylphosphate" evidence="14">
    <location>
        <position position="609"/>
    </location>
</feature>
<dbReference type="AlphaFoldDB" id="A0A6I6JQ29"/>
<feature type="modified residue" description="Phosphohistidine" evidence="13">
    <location>
        <position position="740"/>
    </location>
</feature>
<keyword evidence="4" id="KW-1003">Cell membrane</keyword>
<dbReference type="SUPFAM" id="SSF52172">
    <property type="entry name" value="CheY-like"/>
    <property type="match status" value="1"/>
</dbReference>
<feature type="transmembrane region" description="Helical" evidence="16">
    <location>
        <begin position="12"/>
        <end position="29"/>
    </location>
</feature>
<dbReference type="CDD" id="cd00082">
    <property type="entry name" value="HisKA"/>
    <property type="match status" value="1"/>
</dbReference>
<dbReference type="Gene3D" id="1.10.287.130">
    <property type="match status" value="1"/>
</dbReference>
<gene>
    <name evidence="20" type="ORF">GM418_13080</name>
</gene>
<keyword evidence="10" id="KW-0547">Nucleotide-binding</keyword>
<sequence length="801" mass="91141">MSKFKIEIQITLLSLIIGAAVVTSGYYAYKSLSNIVQSIHQETIPDYQLFLVKDLTADLASLENNARLYILTNKNEDLAPYQTLQKQIVSKIEDLNLLTAENEIGVPVIDSLTFLAFQKIELWQKILNLHQSMQNVDTTSFTEIYSKLEEEKLDTIRTETEKKGIFRKIFGGKKTIVDTTIVKRELEPEEIREQIQSLETEINEIREKGEEKNILESKLIEENMVIVHQINELVVLAEKNESDKLIAKTDEADRLAELTYKRLAGFTILAVILLLVVLFVLFNYLKKMRDYQRALKKAKLEAENLAVAKEKFAANVSHELRTPVNAIYGLTEQLHQKSFDHTTKELVSVLSKSAIHLKNVINDTLDFSKIQANKLKLEKTDFSPEEIFKEVIALQKFEAEKKNNELKFVWSGERPEAIVGDPLRLKQILINLLGNAIKFTQNGKISLAVETQKTENSFFRFNIRVVDTGIGISKENLNIIFDEYVQAENTEGIKYQGTGLGLSIVKKLVKLHGGNISVESTPGKGTTIMLEIPYKEGKKQNIPGTYFETVEVPEAYKNLTFLIADDTEFNRFLLKGILKKWGTKFEEVTNGNKVVEAALLNNFDLIFMDLRMPGKNGFEATKEILHKKPEAKIIAISASNEETEKQKCLDAGMRGFLSKPFSENTLFSTLSSILKIEETAKNPNPVSPVDISELKRLAGEDDTFLKELIGLFIKSSTNGLAAIEKALKYYDWNTIRETTHKMAVPYKHLDKMSLYEKVKEIEKLAEKKLNINTIRSLFTEVKDETEEIITFLKKYLNEAPE</sequence>
<dbReference type="InterPro" id="IPR003661">
    <property type="entry name" value="HisK_dim/P_dom"/>
</dbReference>
<evidence type="ECO:0000256" key="9">
    <source>
        <dbReference type="ARBA" id="ARBA00022777"/>
    </source>
</evidence>
<dbReference type="PANTHER" id="PTHR43047">
    <property type="entry name" value="TWO-COMPONENT HISTIDINE PROTEIN KINASE"/>
    <property type="match status" value="1"/>
</dbReference>
<dbReference type="FunFam" id="3.30.565.10:FF:000010">
    <property type="entry name" value="Sensor histidine kinase RcsC"/>
    <property type="match status" value="1"/>
</dbReference>
<evidence type="ECO:0000256" key="4">
    <source>
        <dbReference type="ARBA" id="ARBA00022475"/>
    </source>
</evidence>
<evidence type="ECO:0000256" key="14">
    <source>
        <dbReference type="PROSITE-ProRule" id="PRU00169"/>
    </source>
</evidence>
<evidence type="ECO:0000256" key="15">
    <source>
        <dbReference type="SAM" id="Coils"/>
    </source>
</evidence>
<dbReference type="PRINTS" id="PR00344">
    <property type="entry name" value="BCTRLSENSOR"/>
</dbReference>
<dbReference type="GO" id="GO:0000155">
    <property type="term" value="F:phosphorelay sensor kinase activity"/>
    <property type="evidence" value="ECO:0007669"/>
    <property type="project" value="InterPro"/>
</dbReference>
<dbReference type="Gene3D" id="1.20.120.160">
    <property type="entry name" value="HPT domain"/>
    <property type="match status" value="1"/>
</dbReference>
<dbReference type="PROSITE" id="PS50109">
    <property type="entry name" value="HIS_KIN"/>
    <property type="match status" value="1"/>
</dbReference>
<keyword evidence="10" id="KW-0067">ATP-binding</keyword>
<dbReference type="InterPro" id="IPR036641">
    <property type="entry name" value="HPT_dom_sf"/>
</dbReference>
<dbReference type="EMBL" id="CP046401">
    <property type="protein sequence ID" value="QGY44561.1"/>
    <property type="molecule type" value="Genomic_DNA"/>
</dbReference>
<reference evidence="20 21" key="1">
    <citation type="submission" date="2019-11" db="EMBL/GenBank/DDBJ databases">
        <authorList>
            <person name="Zheng R.K."/>
            <person name="Sun C.M."/>
        </authorList>
    </citation>
    <scope>NUCLEOTIDE SEQUENCE [LARGE SCALE GENOMIC DNA]</scope>
    <source>
        <strain evidence="20 21">WC007</strain>
    </source>
</reference>
<dbReference type="CDD" id="cd16922">
    <property type="entry name" value="HATPase_EvgS-ArcB-TorS-like"/>
    <property type="match status" value="1"/>
</dbReference>
<dbReference type="SUPFAM" id="SSF55874">
    <property type="entry name" value="ATPase domain of HSP90 chaperone/DNA topoisomerase II/histidine kinase"/>
    <property type="match status" value="1"/>
</dbReference>
<dbReference type="InterPro" id="IPR005467">
    <property type="entry name" value="His_kinase_dom"/>
</dbReference>
<evidence type="ECO:0000259" key="18">
    <source>
        <dbReference type="PROSITE" id="PS50110"/>
    </source>
</evidence>
<comment type="subcellular location">
    <subcellularLocation>
        <location evidence="2">Cell inner membrane</location>
        <topology evidence="2">Multi-pass membrane protein</topology>
    </subcellularLocation>
</comment>
<dbReference type="InterPro" id="IPR008207">
    <property type="entry name" value="Sig_transdc_His_kin_Hpt_dom"/>
</dbReference>
<keyword evidence="15" id="KW-0175">Coiled coil</keyword>
<dbReference type="InterPro" id="IPR003594">
    <property type="entry name" value="HATPase_dom"/>
</dbReference>
<evidence type="ECO:0000256" key="16">
    <source>
        <dbReference type="SAM" id="Phobius"/>
    </source>
</evidence>
<evidence type="ECO:0000313" key="21">
    <source>
        <dbReference type="Proteomes" id="UP000428260"/>
    </source>
</evidence>
<evidence type="ECO:0000256" key="6">
    <source>
        <dbReference type="ARBA" id="ARBA00022553"/>
    </source>
</evidence>
<evidence type="ECO:0000256" key="12">
    <source>
        <dbReference type="ARBA" id="ARBA00023136"/>
    </source>
</evidence>
<dbReference type="Pfam" id="PF00072">
    <property type="entry name" value="Response_reg"/>
    <property type="match status" value="1"/>
</dbReference>
<evidence type="ECO:0000259" key="17">
    <source>
        <dbReference type="PROSITE" id="PS50109"/>
    </source>
</evidence>
<keyword evidence="21" id="KW-1185">Reference proteome</keyword>
<name>A0A6I6JQ29_9BACT</name>
<keyword evidence="8 16" id="KW-0812">Transmembrane</keyword>
<keyword evidence="7" id="KW-0808">Transferase</keyword>
<dbReference type="InterPro" id="IPR007891">
    <property type="entry name" value="CHASE3"/>
</dbReference>
<dbReference type="Gene3D" id="3.40.50.2300">
    <property type="match status" value="1"/>
</dbReference>
<keyword evidence="12 16" id="KW-0472">Membrane</keyword>
<dbReference type="Pfam" id="PF00512">
    <property type="entry name" value="HisKA"/>
    <property type="match status" value="1"/>
</dbReference>